<dbReference type="RefSeq" id="WP_080806178.1">
    <property type="nucleotide sequence ID" value="NZ_LT828552.1"/>
</dbReference>
<name>A0A1W1H9Z8_9BACT</name>
<evidence type="ECO:0000256" key="1">
    <source>
        <dbReference type="SAM" id="MobiDB-lite"/>
    </source>
</evidence>
<organism evidence="2 3">
    <name type="scientific">Desulfamplus magnetovallimortis</name>
    <dbReference type="NCBI Taxonomy" id="1246637"/>
    <lineage>
        <taxon>Bacteria</taxon>
        <taxon>Pseudomonadati</taxon>
        <taxon>Thermodesulfobacteriota</taxon>
        <taxon>Desulfobacteria</taxon>
        <taxon>Desulfobacterales</taxon>
        <taxon>Desulfobacteraceae</taxon>
        <taxon>Desulfamplus</taxon>
    </lineage>
</organism>
<keyword evidence="3" id="KW-1185">Reference proteome</keyword>
<gene>
    <name evidence="2" type="ORF">MTBBW1_1740045</name>
</gene>
<evidence type="ECO:0000313" key="2">
    <source>
        <dbReference type="EMBL" id="SLM29314.1"/>
    </source>
</evidence>
<dbReference type="Proteomes" id="UP000191931">
    <property type="component" value="Unassembled WGS sequence"/>
</dbReference>
<feature type="region of interest" description="Disordered" evidence="1">
    <location>
        <begin position="216"/>
        <end position="240"/>
    </location>
</feature>
<dbReference type="AlphaFoldDB" id="A0A1W1H9Z8"/>
<proteinExistence type="predicted"/>
<dbReference type="STRING" id="1246637.MTBBW1_1740045"/>
<accession>A0A1W1H9Z8</accession>
<dbReference type="EMBL" id="FWEV01000084">
    <property type="protein sequence ID" value="SLM29314.1"/>
    <property type="molecule type" value="Genomic_DNA"/>
</dbReference>
<reference evidence="2 3" key="1">
    <citation type="submission" date="2017-03" db="EMBL/GenBank/DDBJ databases">
        <authorList>
            <person name="Afonso C.L."/>
            <person name="Miller P.J."/>
            <person name="Scott M.A."/>
            <person name="Spackman E."/>
            <person name="Goraichik I."/>
            <person name="Dimitrov K.M."/>
            <person name="Suarez D.L."/>
            <person name="Swayne D.E."/>
        </authorList>
    </citation>
    <scope>NUCLEOTIDE SEQUENCE [LARGE SCALE GENOMIC DNA]</scope>
    <source>
        <strain evidence="2">PRJEB14757</strain>
    </source>
</reference>
<protein>
    <submittedName>
        <fullName evidence="2">Uncharacterized protein</fullName>
    </submittedName>
</protein>
<dbReference type="OrthoDB" id="5422153at2"/>
<evidence type="ECO:0000313" key="3">
    <source>
        <dbReference type="Proteomes" id="UP000191931"/>
    </source>
</evidence>
<dbReference type="Gene3D" id="3.40.50.10610">
    <property type="entry name" value="ABC-type transport auxiliary lipoprotein component"/>
    <property type="match status" value="1"/>
</dbReference>
<sequence>MIKLFFVFFCIAFQIVITPATLLASNELNAEEGIKKIAIIPFTINSENKTPYIQKGIFDMLSSRLSWKDHVVTASLSEIREIISSLHMAGGYPGNEKLENMASASESDYVVYGSLTEFDGAFSLDTIIFNPVSETKSTFSVQAKSIEELISRVEVVAARINMEVFNRKTAALSILEQEENNKKNATENIRTNPEKLMGGTALQDEDDETNKPFWKFWGNGVGNDGEPDSYSQDKTEEDGEKVILLPTEDNDEEDELKKKKPFWQFW</sequence>